<evidence type="ECO:0000256" key="1">
    <source>
        <dbReference type="SAM" id="MobiDB-lite"/>
    </source>
</evidence>
<name>A0A420EQC1_9ACTN</name>
<feature type="compositionally biased region" description="Pro residues" evidence="1">
    <location>
        <begin position="1"/>
        <end position="12"/>
    </location>
</feature>
<evidence type="ECO:0000259" key="2">
    <source>
        <dbReference type="Pfam" id="PF14192"/>
    </source>
</evidence>
<evidence type="ECO:0000313" key="4">
    <source>
        <dbReference type="Proteomes" id="UP000285744"/>
    </source>
</evidence>
<dbReference type="AlphaFoldDB" id="A0A420EQC1"/>
<feature type="domain" description="DUF4314" evidence="2">
    <location>
        <begin position="19"/>
        <end position="77"/>
    </location>
</feature>
<feature type="region of interest" description="Disordered" evidence="1">
    <location>
        <begin position="28"/>
        <end position="47"/>
    </location>
</feature>
<accession>A0A420EQC1</accession>
<feature type="region of interest" description="Disordered" evidence="1">
    <location>
        <begin position="362"/>
        <end position="383"/>
    </location>
</feature>
<dbReference type="OrthoDB" id="3469122at2"/>
<feature type="region of interest" description="Disordered" evidence="1">
    <location>
        <begin position="1"/>
        <end position="21"/>
    </location>
</feature>
<reference evidence="3 4" key="1">
    <citation type="journal article" date="2018" name="Int. J. Syst. Evol. Microbiol.">
        <title>Micromonospora globbae sp. nov., an endophytic actinomycete isolated from roots of Globba winitii C. H. Wright.</title>
        <authorList>
            <person name="Kuncharoen N."/>
            <person name="Pittayakhajonwut P."/>
            <person name="Tanasupawat S."/>
        </authorList>
    </citation>
    <scope>NUCLEOTIDE SEQUENCE [LARGE SCALE GENOMIC DNA]</scope>
    <source>
        <strain evidence="3 4">WPS1-2</strain>
    </source>
</reference>
<dbReference type="Pfam" id="PF14192">
    <property type="entry name" value="DUF4314"/>
    <property type="match status" value="1"/>
</dbReference>
<sequence length="383" mass="42078">MTPPQPDHPGPAPHSAADTYQVGDRIALEHTSDPYTRLRPGDEGTVRRYDPDQQVLEVDWDSGSRLSMLLGAGDRVRRLPGVGWQRVRDALREAGAEAGRNAAQWWAQDTIGGRARGDVTATAREVLTQIEAAAGRDIDGLPAAEGDDLAAGRTRYTEHAPPDAPKWEALTGQQRDQARWAWCDRFDDAVEAEAARLCRVVLHPDGDDRDLRHIYPDQVRLGGPGVFAGDWAWTPNAAGDMRIPVGYVGTLVDHWNGWAVFTCTRQVAQAIVADQQEARDRYRQDLTDRGLPEQVRERLVDESLARMWFDGDAIVADETRVHADPAAVHRITPDSDGRYLVMGRSWAWTPVHPYACDRIAGEIPDPPPAADAPANPVQGAPGA</sequence>
<protein>
    <submittedName>
        <fullName evidence="3">DUF4314 domain-containing protein</fullName>
    </submittedName>
</protein>
<proteinExistence type="predicted"/>
<comment type="caution">
    <text evidence="3">The sequence shown here is derived from an EMBL/GenBank/DDBJ whole genome shotgun (WGS) entry which is preliminary data.</text>
</comment>
<dbReference type="InterPro" id="IPR025463">
    <property type="entry name" value="DUF4314"/>
</dbReference>
<dbReference type="Proteomes" id="UP000285744">
    <property type="component" value="Unassembled WGS sequence"/>
</dbReference>
<evidence type="ECO:0000313" key="3">
    <source>
        <dbReference type="EMBL" id="RKF22871.1"/>
    </source>
</evidence>
<gene>
    <name evidence="3" type="ORF">D7I43_31055</name>
</gene>
<organism evidence="3 4">
    <name type="scientific">Micromonospora globbae</name>
    <dbReference type="NCBI Taxonomy" id="1894969"/>
    <lineage>
        <taxon>Bacteria</taxon>
        <taxon>Bacillati</taxon>
        <taxon>Actinomycetota</taxon>
        <taxon>Actinomycetes</taxon>
        <taxon>Micromonosporales</taxon>
        <taxon>Micromonosporaceae</taxon>
        <taxon>Micromonospora</taxon>
    </lineage>
</organism>
<dbReference type="EMBL" id="RAQQ01000045">
    <property type="protein sequence ID" value="RKF22871.1"/>
    <property type="molecule type" value="Genomic_DNA"/>
</dbReference>